<comment type="similarity">
    <text evidence="1">Belongs to the peptidase U62 family.</text>
</comment>
<proteinExistence type="inferred from homology"/>
<evidence type="ECO:0000313" key="3">
    <source>
        <dbReference type="EMBL" id="EKE26805.1"/>
    </source>
</evidence>
<sequence length="452" mass="54569">MKKIIRKNEIENLLNSFAWDYREIFFENSIKSNIRLLNWVIESSVINEENGFSMLSRTWNLKYFKACSNLSNIKNEVESFYKTYNLSSKDSKKVTLSWKDEFKLDSKNLKKDLKKFSAFLELSKGIIDKENIIVSYNVNFLLTSKNFIVGNTLGSFTEDKQYYNTLYIALKWKKWENIEEVMEKITWTDICKNINKSAFLKTLKKAISKLKQTLDWTNSPSGLMDVIIWNEAWGTIIHEAIWHWLEADLQNSSVYRWKIWQKVAASDINVVDDPTLPNKRWAYSYDHEWTKTQKTYLIKDWILVSYLHNNSTAELFNTKSTWHWRRESYKYTTLVRMWTTHLEPGLDKKEDLIKKVKEWIYISSMGWWQVNTITWDFVFQVSFWYKIKDWKLREVIKWWMISWNWPEMLNNIFWICDDLEFFDWWTCWKWQQMPVSDGTPTILVKLKVTGKN</sequence>
<dbReference type="SUPFAM" id="SSF111283">
    <property type="entry name" value="Putative modulator of DNA gyrase, PmbA/TldD"/>
    <property type="match status" value="1"/>
</dbReference>
<evidence type="ECO:0000259" key="2">
    <source>
        <dbReference type="Pfam" id="PF19289"/>
    </source>
</evidence>
<evidence type="ECO:0000256" key="1">
    <source>
        <dbReference type="ARBA" id="ARBA00005836"/>
    </source>
</evidence>
<gene>
    <name evidence="3" type="ORF">ACD_4C00140G0002</name>
</gene>
<dbReference type="EMBL" id="AMFJ01000656">
    <property type="protein sequence ID" value="EKE26805.1"/>
    <property type="molecule type" value="Genomic_DNA"/>
</dbReference>
<dbReference type="InterPro" id="IPR051463">
    <property type="entry name" value="Peptidase_U62_metallo"/>
</dbReference>
<feature type="domain" description="Metalloprotease TldD/E C-terminal" evidence="2">
    <location>
        <begin position="222"/>
        <end position="450"/>
    </location>
</feature>
<accession>K2GTX5</accession>
<dbReference type="Pfam" id="PF19289">
    <property type="entry name" value="PmbA_TldD_3rd"/>
    <property type="match status" value="1"/>
</dbReference>
<comment type="caution">
    <text evidence="3">The sequence shown here is derived from an EMBL/GenBank/DDBJ whole genome shotgun (WGS) entry which is preliminary data.</text>
</comment>
<dbReference type="GO" id="GO:0005829">
    <property type="term" value="C:cytosol"/>
    <property type="evidence" value="ECO:0007669"/>
    <property type="project" value="TreeGrafter"/>
</dbReference>
<dbReference type="AlphaFoldDB" id="K2GTX5"/>
<reference evidence="3" key="1">
    <citation type="journal article" date="2012" name="Science">
        <title>Fermentation, hydrogen, and sulfur metabolism in multiple uncultivated bacterial phyla.</title>
        <authorList>
            <person name="Wrighton K.C."/>
            <person name="Thomas B.C."/>
            <person name="Sharon I."/>
            <person name="Miller C.S."/>
            <person name="Castelle C.J."/>
            <person name="VerBerkmoes N.C."/>
            <person name="Wilkins M.J."/>
            <person name="Hettich R.L."/>
            <person name="Lipton M.S."/>
            <person name="Williams K.H."/>
            <person name="Long P.E."/>
            <person name="Banfield J.F."/>
        </authorList>
    </citation>
    <scope>NUCLEOTIDE SEQUENCE [LARGE SCALE GENOMIC DNA]</scope>
</reference>
<name>K2GTX5_9BACT</name>
<dbReference type="InterPro" id="IPR036059">
    <property type="entry name" value="TldD/PmbA_sf"/>
</dbReference>
<dbReference type="PANTHER" id="PTHR30624:SF4">
    <property type="entry name" value="METALLOPROTEASE TLDD"/>
    <property type="match status" value="1"/>
</dbReference>
<dbReference type="PANTHER" id="PTHR30624">
    <property type="entry name" value="UNCHARACTERIZED PROTEIN TLDD AND PMBA"/>
    <property type="match status" value="1"/>
</dbReference>
<dbReference type="GO" id="GO:0006508">
    <property type="term" value="P:proteolysis"/>
    <property type="evidence" value="ECO:0007669"/>
    <property type="project" value="InterPro"/>
</dbReference>
<dbReference type="InterPro" id="IPR045569">
    <property type="entry name" value="Metalloprtase-TldD/E_C"/>
</dbReference>
<organism evidence="3">
    <name type="scientific">uncultured bacterium</name>
    <name type="common">gcode 4</name>
    <dbReference type="NCBI Taxonomy" id="1234023"/>
    <lineage>
        <taxon>Bacteria</taxon>
        <taxon>environmental samples</taxon>
    </lineage>
</organism>
<protein>
    <recommendedName>
        <fullName evidence="2">Metalloprotease TldD/E C-terminal domain-containing protein</fullName>
    </recommendedName>
</protein>
<dbReference type="GO" id="GO:0008237">
    <property type="term" value="F:metallopeptidase activity"/>
    <property type="evidence" value="ECO:0007669"/>
    <property type="project" value="InterPro"/>
</dbReference>